<evidence type="ECO:0000313" key="3">
    <source>
        <dbReference type="EMBL" id="KNZ61781.1"/>
    </source>
</evidence>
<protein>
    <submittedName>
        <fullName evidence="3">Putative signal peptide protein</fullName>
    </submittedName>
</protein>
<evidence type="ECO:0000256" key="2">
    <source>
        <dbReference type="SAM" id="SignalP"/>
    </source>
</evidence>
<evidence type="ECO:0000256" key="1">
    <source>
        <dbReference type="SAM" id="MobiDB-lite"/>
    </source>
</evidence>
<sequence>MSHLIFSSLQLILFPSLLGSLIAINPRISLLFCFCLTKTLFFIQTNKPFPIPFTAINLIYFSPTLTTPPGSVVSDQGSENCQYSMLPLEPSPHPDCFQNLNHDFRRFIYTTLAVPCHEVSVGKFCSHREFRHLGPCYHPVSKAAGGRVSCPSPPSHKPIWYPVDSMTDCSFPASKSNATSPSIGEGLVESHQVGPVPWPHWGRSCGPVVLSCRRRGRDRQSDKKFLVLWVGSYEDYSLLKERKEKMVVNKTCQSCLGGLLDLHSSNRAYLLFFMCNFAMSITHYEYGPSISKLLKIGLAASQAAMACDKPPPDTLLSQAGSEKQKQKNKSKKKL</sequence>
<accession>A0A0L6VLY5</accession>
<gene>
    <name evidence="3" type="ORF">VP01_1358g2</name>
</gene>
<keyword evidence="2" id="KW-0732">Signal</keyword>
<name>A0A0L6VLY5_9BASI</name>
<feature type="signal peptide" evidence="2">
    <location>
        <begin position="1"/>
        <end position="19"/>
    </location>
</feature>
<feature type="chain" id="PRO_5005568445" evidence="2">
    <location>
        <begin position="20"/>
        <end position="334"/>
    </location>
</feature>
<dbReference type="AlphaFoldDB" id="A0A0L6VLY5"/>
<organism evidence="3 4">
    <name type="scientific">Puccinia sorghi</name>
    <dbReference type="NCBI Taxonomy" id="27349"/>
    <lineage>
        <taxon>Eukaryota</taxon>
        <taxon>Fungi</taxon>
        <taxon>Dikarya</taxon>
        <taxon>Basidiomycota</taxon>
        <taxon>Pucciniomycotina</taxon>
        <taxon>Pucciniomycetes</taxon>
        <taxon>Pucciniales</taxon>
        <taxon>Pucciniaceae</taxon>
        <taxon>Puccinia</taxon>
    </lineage>
</organism>
<proteinExistence type="predicted"/>
<dbReference type="Proteomes" id="UP000037035">
    <property type="component" value="Unassembled WGS sequence"/>
</dbReference>
<reference evidence="3 4" key="1">
    <citation type="submission" date="2015-08" db="EMBL/GenBank/DDBJ databases">
        <title>Next Generation Sequencing and Analysis of the Genome of Puccinia sorghi L Schw, the Causal Agent of Maize Common Rust.</title>
        <authorList>
            <person name="Rochi L."/>
            <person name="Burguener G."/>
            <person name="Darino M."/>
            <person name="Turjanski A."/>
            <person name="Kreff E."/>
            <person name="Dieguez M.J."/>
            <person name="Sacco F."/>
        </authorList>
    </citation>
    <scope>NUCLEOTIDE SEQUENCE [LARGE SCALE GENOMIC DNA]</scope>
    <source>
        <strain evidence="3 4">RO10H11247</strain>
    </source>
</reference>
<dbReference type="VEuPathDB" id="FungiDB:VP01_1358g2"/>
<comment type="caution">
    <text evidence="3">The sequence shown here is derived from an EMBL/GenBank/DDBJ whole genome shotgun (WGS) entry which is preliminary data.</text>
</comment>
<keyword evidence="4" id="KW-1185">Reference proteome</keyword>
<dbReference type="EMBL" id="LAVV01003987">
    <property type="protein sequence ID" value="KNZ61781.1"/>
    <property type="molecule type" value="Genomic_DNA"/>
</dbReference>
<feature type="region of interest" description="Disordered" evidence="1">
    <location>
        <begin position="309"/>
        <end position="334"/>
    </location>
</feature>
<evidence type="ECO:0000313" key="4">
    <source>
        <dbReference type="Proteomes" id="UP000037035"/>
    </source>
</evidence>